<keyword evidence="7 9" id="KW-0472">Membrane</keyword>
<keyword evidence="3" id="KW-1003">Cell membrane</keyword>
<dbReference type="PANTHER" id="PTHR11795:SF442">
    <property type="entry name" value="ABC TRANSPORTER ATP-BINDING PROTEIN"/>
    <property type="match status" value="1"/>
</dbReference>
<name>X1H831_9ZZZZ</name>
<evidence type="ECO:0000313" key="10">
    <source>
        <dbReference type="EMBL" id="GAH49979.1"/>
    </source>
</evidence>
<dbReference type="Pfam" id="PF02653">
    <property type="entry name" value="BPD_transp_2"/>
    <property type="match status" value="1"/>
</dbReference>
<keyword evidence="6 9" id="KW-1133">Transmembrane helix</keyword>
<accession>X1H831</accession>
<feature type="transmembrane region" description="Helical" evidence="9">
    <location>
        <begin position="63"/>
        <end position="85"/>
    </location>
</feature>
<comment type="similarity">
    <text evidence="8">Belongs to the binding-protein-dependent transport system permease family. LivHM subfamily.</text>
</comment>
<dbReference type="InterPro" id="IPR001851">
    <property type="entry name" value="ABC_transp_permease"/>
</dbReference>
<dbReference type="GO" id="GO:0005886">
    <property type="term" value="C:plasma membrane"/>
    <property type="evidence" value="ECO:0007669"/>
    <property type="project" value="UniProtKB-SubCell"/>
</dbReference>
<dbReference type="EMBL" id="BARU01023166">
    <property type="protein sequence ID" value="GAH49979.1"/>
    <property type="molecule type" value="Genomic_DNA"/>
</dbReference>
<feature type="transmembrane region" description="Helical" evidence="9">
    <location>
        <begin position="97"/>
        <end position="117"/>
    </location>
</feature>
<evidence type="ECO:0008006" key="11">
    <source>
        <dbReference type="Google" id="ProtNLM"/>
    </source>
</evidence>
<feature type="transmembrane region" description="Helical" evidence="9">
    <location>
        <begin position="180"/>
        <end position="208"/>
    </location>
</feature>
<evidence type="ECO:0000256" key="9">
    <source>
        <dbReference type="SAM" id="Phobius"/>
    </source>
</evidence>
<organism evidence="10">
    <name type="scientific">marine sediment metagenome</name>
    <dbReference type="NCBI Taxonomy" id="412755"/>
    <lineage>
        <taxon>unclassified sequences</taxon>
        <taxon>metagenomes</taxon>
        <taxon>ecological metagenomes</taxon>
    </lineage>
</organism>
<feature type="transmembrane region" description="Helical" evidence="9">
    <location>
        <begin position="137"/>
        <end position="159"/>
    </location>
</feature>
<comment type="subcellular location">
    <subcellularLocation>
        <location evidence="1">Cell membrane</location>
        <topology evidence="1">Multi-pass membrane protein</topology>
    </subcellularLocation>
</comment>
<sequence length="209" mass="22467">MTATGVILNLLNGLSFGMLLFLLASGLSIVLGFMGIWNLAHAGLFMVGGFVGWTIAVQYGMNFWLAAFVGAVTAGVIGLGIERGFLRHLYKQVNEQVLLTFGFVYILTNLALWIWTGRFRVPFTAPALAGSFTIGDITYPLARVGIIFIGLAVAAGLWWMQDRTKLGAIIRAGMDDKEMAMGLGINLGRVSMFVFFLAAFLAGFAGVIG</sequence>
<protein>
    <recommendedName>
        <fullName evidence="11">Branched-chain amino acid ABC transporter permease</fullName>
    </recommendedName>
</protein>
<dbReference type="AlphaFoldDB" id="X1H831"/>
<keyword evidence="4 9" id="KW-0812">Transmembrane</keyword>
<evidence type="ECO:0000256" key="5">
    <source>
        <dbReference type="ARBA" id="ARBA00022970"/>
    </source>
</evidence>
<evidence type="ECO:0000256" key="4">
    <source>
        <dbReference type="ARBA" id="ARBA00022692"/>
    </source>
</evidence>
<dbReference type="InterPro" id="IPR052157">
    <property type="entry name" value="BCAA_transport_permease"/>
</dbReference>
<proteinExistence type="inferred from homology"/>
<evidence type="ECO:0000256" key="3">
    <source>
        <dbReference type="ARBA" id="ARBA00022475"/>
    </source>
</evidence>
<keyword evidence="2" id="KW-0813">Transport</keyword>
<feature type="transmembrane region" description="Helical" evidence="9">
    <location>
        <begin position="36"/>
        <end position="57"/>
    </location>
</feature>
<evidence type="ECO:0000256" key="6">
    <source>
        <dbReference type="ARBA" id="ARBA00022989"/>
    </source>
</evidence>
<evidence type="ECO:0000256" key="1">
    <source>
        <dbReference type="ARBA" id="ARBA00004651"/>
    </source>
</evidence>
<dbReference type="GO" id="GO:0006865">
    <property type="term" value="P:amino acid transport"/>
    <property type="evidence" value="ECO:0007669"/>
    <property type="project" value="UniProtKB-KW"/>
</dbReference>
<dbReference type="GO" id="GO:0022857">
    <property type="term" value="F:transmembrane transporter activity"/>
    <property type="evidence" value="ECO:0007669"/>
    <property type="project" value="InterPro"/>
</dbReference>
<comment type="caution">
    <text evidence="10">The sequence shown here is derived from an EMBL/GenBank/DDBJ whole genome shotgun (WGS) entry which is preliminary data.</text>
</comment>
<gene>
    <name evidence="10" type="ORF">S03H2_37626</name>
</gene>
<evidence type="ECO:0000256" key="2">
    <source>
        <dbReference type="ARBA" id="ARBA00022448"/>
    </source>
</evidence>
<dbReference type="CDD" id="cd06582">
    <property type="entry name" value="TM_PBP1_LivH_like"/>
    <property type="match status" value="1"/>
</dbReference>
<reference evidence="10" key="1">
    <citation type="journal article" date="2014" name="Front. Microbiol.">
        <title>High frequency of phylogenetically diverse reductive dehalogenase-homologous genes in deep subseafloor sedimentary metagenomes.</title>
        <authorList>
            <person name="Kawai M."/>
            <person name="Futagami T."/>
            <person name="Toyoda A."/>
            <person name="Takaki Y."/>
            <person name="Nishi S."/>
            <person name="Hori S."/>
            <person name="Arai W."/>
            <person name="Tsubouchi T."/>
            <person name="Morono Y."/>
            <person name="Uchiyama I."/>
            <person name="Ito T."/>
            <person name="Fujiyama A."/>
            <person name="Inagaki F."/>
            <person name="Takami H."/>
        </authorList>
    </citation>
    <scope>NUCLEOTIDE SEQUENCE</scope>
    <source>
        <strain evidence="10">Expedition CK06-06</strain>
    </source>
</reference>
<feature type="transmembrane region" description="Helical" evidence="9">
    <location>
        <begin position="6"/>
        <end position="24"/>
    </location>
</feature>
<evidence type="ECO:0000256" key="7">
    <source>
        <dbReference type="ARBA" id="ARBA00023136"/>
    </source>
</evidence>
<feature type="non-terminal residue" evidence="10">
    <location>
        <position position="209"/>
    </location>
</feature>
<keyword evidence="5" id="KW-0029">Amino-acid transport</keyword>
<dbReference type="PANTHER" id="PTHR11795">
    <property type="entry name" value="BRANCHED-CHAIN AMINO ACID TRANSPORT SYSTEM PERMEASE PROTEIN LIVH"/>
    <property type="match status" value="1"/>
</dbReference>
<evidence type="ECO:0000256" key="8">
    <source>
        <dbReference type="ARBA" id="ARBA00037998"/>
    </source>
</evidence>